<gene>
    <name evidence="1" type="ORF">SPELUC_LOCUS11245</name>
</gene>
<comment type="caution">
    <text evidence="1">The sequence shown here is derived from an EMBL/GenBank/DDBJ whole genome shotgun (WGS) entry which is preliminary data.</text>
</comment>
<sequence length="651" mass="75668">MAKTFNKKDKNIYFDDDLPNYEYLDPDNDYALLDEESITDSANEKFEPGTPNTNTTTTSENIDDNIITNENADENIVIPDNYLIQDYIQTMSNIEPENFTDIDWLSSELDDSESLLSNISTTDNDAIDYQIDDTTAGTNYSNKQCIITEIIDGKLERCSNSVARPLKQMMGIWELDFNTVDEVLKQSNHTSTLQFLGVCTSYFNFDQDGLHIRGSKSSTSIGKSMIHKRRCLFCYNRCYYFSRGDRCLFHSWSIMDRNICYPCCGVKVCPVFEKKQFIQLSTSSKRTRYTCSTCFENEGGHIFQRKGRGAVLFNCNNEHINDKAKSLELLGQWIFRIANSSDEIMQSILIEELWQTDETLNNKVNRTSDTKEYDKDDKTLKPPSYLAIKIALQLKKVHIKDDNFVITKIVQKDPKKFGEALAHILWNSRSFVRENKSDLENPNTLNSYRNAFPPVIKEFIDSLIISIQKKKWTIVERKQRQCQQLKDFDDKRALKISTFLISVILTVTFPNTNIWITHILSSLCQKPNMQSSLYAILCMANVVAHSARYERKIEKDRQICYDPKERLLKRENIFNIYVIDNLDIKQKQFSFDNIFDKPRQTAHVTLRIDFQYIFSKPLTEIIACSNYQYEEFRVGASLFVKEQLAKFNQII</sequence>
<proteinExistence type="predicted"/>
<protein>
    <submittedName>
        <fullName evidence="1">2666_t:CDS:1</fullName>
    </submittedName>
</protein>
<dbReference type="EMBL" id="CAJVPW010023199">
    <property type="protein sequence ID" value="CAG8700383.1"/>
    <property type="molecule type" value="Genomic_DNA"/>
</dbReference>
<name>A0ACA9PAT9_9GLOM</name>
<evidence type="ECO:0000313" key="1">
    <source>
        <dbReference type="EMBL" id="CAG8700383.1"/>
    </source>
</evidence>
<accession>A0ACA9PAT9</accession>
<organism evidence="1 2">
    <name type="scientific">Cetraspora pellucida</name>
    <dbReference type="NCBI Taxonomy" id="1433469"/>
    <lineage>
        <taxon>Eukaryota</taxon>
        <taxon>Fungi</taxon>
        <taxon>Fungi incertae sedis</taxon>
        <taxon>Mucoromycota</taxon>
        <taxon>Glomeromycotina</taxon>
        <taxon>Glomeromycetes</taxon>
        <taxon>Diversisporales</taxon>
        <taxon>Gigasporaceae</taxon>
        <taxon>Cetraspora</taxon>
    </lineage>
</organism>
<reference evidence="1" key="1">
    <citation type="submission" date="2021-06" db="EMBL/GenBank/DDBJ databases">
        <authorList>
            <person name="Kallberg Y."/>
            <person name="Tangrot J."/>
            <person name="Rosling A."/>
        </authorList>
    </citation>
    <scope>NUCLEOTIDE SEQUENCE</scope>
    <source>
        <strain evidence="1">28 12/20/2015</strain>
    </source>
</reference>
<keyword evidence="2" id="KW-1185">Reference proteome</keyword>
<evidence type="ECO:0000313" key="2">
    <source>
        <dbReference type="Proteomes" id="UP000789366"/>
    </source>
</evidence>
<feature type="non-terminal residue" evidence="1">
    <location>
        <position position="651"/>
    </location>
</feature>
<dbReference type="Proteomes" id="UP000789366">
    <property type="component" value="Unassembled WGS sequence"/>
</dbReference>
<feature type="non-terminal residue" evidence="1">
    <location>
        <position position="1"/>
    </location>
</feature>